<reference evidence="1 2" key="1">
    <citation type="submission" date="2016-10" db="EMBL/GenBank/DDBJ databases">
        <authorList>
            <person name="de Groot N.N."/>
        </authorList>
    </citation>
    <scope>NUCLEOTIDE SEQUENCE [LARGE SCALE GENOMIC DNA]</scope>
    <source>
        <strain evidence="1 2">DSM 21039</strain>
    </source>
</reference>
<dbReference type="AlphaFoldDB" id="A0A1H7YG17"/>
<organism evidence="1 2">
    <name type="scientific">Chitinophaga rupis</name>
    <dbReference type="NCBI Taxonomy" id="573321"/>
    <lineage>
        <taxon>Bacteria</taxon>
        <taxon>Pseudomonadati</taxon>
        <taxon>Bacteroidota</taxon>
        <taxon>Chitinophagia</taxon>
        <taxon>Chitinophagales</taxon>
        <taxon>Chitinophagaceae</taxon>
        <taxon>Chitinophaga</taxon>
    </lineage>
</organism>
<dbReference type="EMBL" id="FOBB01000004">
    <property type="protein sequence ID" value="SEM45060.1"/>
    <property type="molecule type" value="Genomic_DNA"/>
</dbReference>
<accession>A0A1H7YG17</accession>
<sequence>MQPYLRTLTNAHMDTVRCHVVNQKIKIVRMKRFTRTLGLLIVATLSALSTRAQIDPHFSQYYVYPSWLNPALTGAFDGDYRLSAIYRTQWGNISSPFSTFGAAADITTDKNFNFGASILNQSAGDGGYNYTTAYANVAYTGVKFGAMQTHQLAFGMQLGFIQRKFDPSKLTFGDQWNPITGYNPGTSSADVFNKTSAMSFDAGAGVLYYDAEPGKNYNIFGGFSVSHLTRPKDQFSDKGDARIPMRYIGHAGVRLQLGQGFTLTPNAMYMRQGTASEKMFGAYGQMNAAMNTDFLLGANYRVKDAISVYAGFIYKTMTLGASYDINNSDLGKMVKGANSFEVSLTFIGRKKYKAQEVEFVCPRL</sequence>
<name>A0A1H7YG17_9BACT</name>
<dbReference type="InterPro" id="IPR019861">
    <property type="entry name" value="PorP/SprF_Bacteroidetes"/>
</dbReference>
<dbReference type="Pfam" id="PF11751">
    <property type="entry name" value="PorP_SprF"/>
    <property type="match status" value="1"/>
</dbReference>
<dbReference type="NCBIfam" id="TIGR03519">
    <property type="entry name" value="T9SS_PorP_fam"/>
    <property type="match status" value="1"/>
</dbReference>
<dbReference type="Proteomes" id="UP000198984">
    <property type="component" value="Unassembled WGS sequence"/>
</dbReference>
<dbReference type="STRING" id="573321.SAMN04488505_104437"/>
<protein>
    <submittedName>
        <fullName evidence="1">Type IX secretion system membrane protein, PorP/SprF family</fullName>
    </submittedName>
</protein>
<evidence type="ECO:0000313" key="1">
    <source>
        <dbReference type="EMBL" id="SEM45060.1"/>
    </source>
</evidence>
<proteinExistence type="predicted"/>
<evidence type="ECO:0000313" key="2">
    <source>
        <dbReference type="Proteomes" id="UP000198984"/>
    </source>
</evidence>
<keyword evidence="2" id="KW-1185">Reference proteome</keyword>
<gene>
    <name evidence="1" type="ORF">SAMN04488505_104437</name>
</gene>